<reference evidence="1" key="1">
    <citation type="journal article" date="2022" name="bioRxiv">
        <title>Sequencing and chromosome-scale assembly of the giantPleurodeles waltlgenome.</title>
        <authorList>
            <person name="Brown T."/>
            <person name="Elewa A."/>
            <person name="Iarovenko S."/>
            <person name="Subramanian E."/>
            <person name="Araus A.J."/>
            <person name="Petzold A."/>
            <person name="Susuki M."/>
            <person name="Suzuki K.-i.T."/>
            <person name="Hayashi T."/>
            <person name="Toyoda A."/>
            <person name="Oliveira C."/>
            <person name="Osipova E."/>
            <person name="Leigh N.D."/>
            <person name="Simon A."/>
            <person name="Yun M.H."/>
        </authorList>
    </citation>
    <scope>NUCLEOTIDE SEQUENCE</scope>
    <source>
        <strain evidence="1">20211129_DDA</strain>
        <tissue evidence="1">Liver</tissue>
    </source>
</reference>
<gene>
    <name evidence="1" type="ORF">NDU88_002617</name>
</gene>
<sequence>MKLLARCLGSQVRCRRPCRCRAGPEEERRARIGRAAANYCGGRGGVLPAAPSTRGERWRWLGGPLAVLSGRAPPCEAVGPGWPGPGTRGSCAARGCLRTCAVVTRSFHLGGGCGGWGELPCGLLRRGERRNWLWGPSVVLLGRSPSPCEAVGLGRACLVSRSCLEARAVAVRPSRLGGGDRQ</sequence>
<dbReference type="Proteomes" id="UP001066276">
    <property type="component" value="Chromosome 8"/>
</dbReference>
<accession>A0AAV7NI72</accession>
<protein>
    <submittedName>
        <fullName evidence="1">Uncharacterized protein</fullName>
    </submittedName>
</protein>
<dbReference type="AlphaFoldDB" id="A0AAV7NI72"/>
<dbReference type="EMBL" id="JANPWB010000012">
    <property type="protein sequence ID" value="KAJ1114379.1"/>
    <property type="molecule type" value="Genomic_DNA"/>
</dbReference>
<evidence type="ECO:0000313" key="1">
    <source>
        <dbReference type="EMBL" id="KAJ1114379.1"/>
    </source>
</evidence>
<evidence type="ECO:0000313" key="2">
    <source>
        <dbReference type="Proteomes" id="UP001066276"/>
    </source>
</evidence>
<keyword evidence="2" id="KW-1185">Reference proteome</keyword>
<proteinExistence type="predicted"/>
<comment type="caution">
    <text evidence="1">The sequence shown here is derived from an EMBL/GenBank/DDBJ whole genome shotgun (WGS) entry which is preliminary data.</text>
</comment>
<organism evidence="1 2">
    <name type="scientific">Pleurodeles waltl</name>
    <name type="common">Iberian ribbed newt</name>
    <dbReference type="NCBI Taxonomy" id="8319"/>
    <lineage>
        <taxon>Eukaryota</taxon>
        <taxon>Metazoa</taxon>
        <taxon>Chordata</taxon>
        <taxon>Craniata</taxon>
        <taxon>Vertebrata</taxon>
        <taxon>Euteleostomi</taxon>
        <taxon>Amphibia</taxon>
        <taxon>Batrachia</taxon>
        <taxon>Caudata</taxon>
        <taxon>Salamandroidea</taxon>
        <taxon>Salamandridae</taxon>
        <taxon>Pleurodelinae</taxon>
        <taxon>Pleurodeles</taxon>
    </lineage>
</organism>
<name>A0AAV7NI72_PLEWA</name>